<reference evidence="4 5" key="1">
    <citation type="journal article" date="2016" name="PLoS ONE">
        <title>Complete Genome Sequence and Comparative Genomics of a Novel Myxobacterium Myxococcus hansupus.</title>
        <authorList>
            <person name="Sharma G."/>
            <person name="Narwani T."/>
            <person name="Subramanian S."/>
        </authorList>
    </citation>
    <scope>NUCLEOTIDE SEQUENCE [LARGE SCALE GENOMIC DNA]</scope>
    <source>
        <strain evidence="5">mixupus</strain>
    </source>
</reference>
<evidence type="ECO:0000259" key="2">
    <source>
        <dbReference type="Pfam" id="PF09348"/>
    </source>
</evidence>
<evidence type="ECO:0008006" key="6">
    <source>
        <dbReference type="Google" id="ProtNLM"/>
    </source>
</evidence>
<keyword evidence="1" id="KW-1133">Transmembrane helix</keyword>
<dbReference type="AlphaFoldDB" id="A0A0H4X2F4"/>
<sequence length="424" mass="46877">MIEWRWFSGWTEAEMVPRLAKARTLERNFPEVSGEMTLEAGWSQVRSESVLGHEAPGRPVPGSLFERAQQVLETFDFSDPRIVAWHFSAHEPLQGRTVLLELRSLGQKLRYLCGARVGGTREEHGDTCSIYGFSFETLHGHIEAGREWFLLRKNHESGAVSFHIEAAWRPGQFPNWWSRLGFAMVAPRYQRAWHRLTHVRLRELVLKHPELVGHHASSGQLEHSGHDVKTAPVQFYAQRARGHRETQLEEETEAMNRGHGLTALGMGILAGMRSMSAPTLASRWLATTQPPPEDRLARAMAHPWAPRVLGLLAVGELIGDKLPMAPARVMVVPLTGRMLSGALAAASVTPERQRGRRLAVAALGAVAALASSWAFYALRRTATKKLGVPDVAVALTEDALLAGLASRLLPTFEAPTGRVVTLPT</sequence>
<keyword evidence="1" id="KW-0812">Transmembrane</keyword>
<evidence type="ECO:0000259" key="3">
    <source>
        <dbReference type="Pfam" id="PF13548"/>
    </source>
</evidence>
<organism evidence="4 5">
    <name type="scientific">Pseudomyxococcus hansupus</name>
    <dbReference type="NCBI Taxonomy" id="1297742"/>
    <lineage>
        <taxon>Bacteria</taxon>
        <taxon>Pseudomonadati</taxon>
        <taxon>Myxococcota</taxon>
        <taxon>Myxococcia</taxon>
        <taxon>Myxococcales</taxon>
        <taxon>Cystobacterineae</taxon>
        <taxon>Myxococcaceae</taxon>
        <taxon>Pseudomyxococcus</taxon>
    </lineage>
</organism>
<feature type="transmembrane region" description="Helical" evidence="1">
    <location>
        <begin position="358"/>
        <end position="378"/>
    </location>
</feature>
<keyword evidence="1" id="KW-0472">Membrane</keyword>
<evidence type="ECO:0000256" key="1">
    <source>
        <dbReference type="SAM" id="Phobius"/>
    </source>
</evidence>
<name>A0A0H4X2F4_9BACT</name>
<dbReference type="OrthoDB" id="9812409at2"/>
<dbReference type="STRING" id="1297742.A176_006753"/>
<dbReference type="InterPro" id="IPR025196">
    <property type="entry name" value="DUF4126"/>
</dbReference>
<dbReference type="EMBL" id="CP012109">
    <property type="protein sequence ID" value="AKQ69841.1"/>
    <property type="molecule type" value="Genomic_DNA"/>
</dbReference>
<feature type="domain" description="DUF1990" evidence="2">
    <location>
        <begin position="37"/>
        <end position="195"/>
    </location>
</feature>
<protein>
    <recommendedName>
        <fullName evidence="6">DUF1990 domain-containing protein</fullName>
    </recommendedName>
</protein>
<dbReference type="Pfam" id="PF09348">
    <property type="entry name" value="DUF1990"/>
    <property type="match status" value="1"/>
</dbReference>
<gene>
    <name evidence="4" type="ORF">A176_006753</name>
</gene>
<dbReference type="KEGG" id="mym:A176_006753"/>
<proteinExistence type="predicted"/>
<evidence type="ECO:0000313" key="5">
    <source>
        <dbReference type="Proteomes" id="UP000009026"/>
    </source>
</evidence>
<dbReference type="InterPro" id="IPR018960">
    <property type="entry name" value="DUF1990"/>
</dbReference>
<keyword evidence="5" id="KW-1185">Reference proteome</keyword>
<dbReference type="Pfam" id="PF13548">
    <property type="entry name" value="DUF4126"/>
    <property type="match status" value="1"/>
</dbReference>
<evidence type="ECO:0000313" key="4">
    <source>
        <dbReference type="EMBL" id="AKQ69841.1"/>
    </source>
</evidence>
<dbReference type="Proteomes" id="UP000009026">
    <property type="component" value="Chromosome"/>
</dbReference>
<dbReference type="eggNOG" id="COG3918">
    <property type="taxonomic scope" value="Bacteria"/>
</dbReference>
<accession>A0A0H4X2F4</accession>
<dbReference type="RefSeq" id="WP_002639696.1">
    <property type="nucleotide sequence ID" value="NZ_CP012109.1"/>
</dbReference>
<feature type="domain" description="DUF4126" evidence="3">
    <location>
        <begin position="261"/>
        <end position="405"/>
    </location>
</feature>
<dbReference type="PATRIC" id="fig|1297742.4.peg.6851"/>